<sequence length="421" mass="47760">METAAYPIKSLSSCHQLKIYSSAYTQAMEVLRRYATEAPDQRAWVDTKPTFILSWWCTIFAITIILFRISGRYVRTEKLYLEDGIMMFAIIPLLMRMAFVHVILMFGTNNSLTLGLSSEDVRKRRIGSQLVLVSRIMYAMYLWAIKYSTSIFLRSLTGQIWQRVHHKLLKYLHIMLAVTFLATVVSDIAECQPFTHYWQVIPDPGPKCRQGYAQFFTAGILNMITNFALIIFPVPMILKSNLSTHLKLSVIIRLALPILCIFATINQLRSVVSHNGDQQIRSLLASLDILLTTMASNASVIGSLLQDKGYKKTKYKPPIYCDIPSRALSSRYTGRLDSDEALIVENPDVDGKGATMIALDLLHDIRGRENNQAKKFDRGEVGSGLTKPEHVWGCDQIRVERAWDVKITKDDMPGSGRINEK</sequence>
<evidence type="ECO:0000313" key="9">
    <source>
        <dbReference type="Proteomes" id="UP000624404"/>
    </source>
</evidence>
<dbReference type="InterPro" id="IPR049326">
    <property type="entry name" value="Rhodopsin_dom_fungi"/>
</dbReference>
<feature type="transmembrane region" description="Helical" evidence="6">
    <location>
        <begin position="85"/>
        <end position="106"/>
    </location>
</feature>
<feature type="transmembrane region" description="Helical" evidence="6">
    <location>
        <begin position="212"/>
        <end position="238"/>
    </location>
</feature>
<accession>A0A8H2ZR20</accession>
<feature type="transmembrane region" description="Helical" evidence="6">
    <location>
        <begin position="126"/>
        <end position="147"/>
    </location>
</feature>
<dbReference type="PANTHER" id="PTHR33048">
    <property type="entry name" value="PTH11-LIKE INTEGRAL MEMBRANE PROTEIN (AFU_ORTHOLOGUE AFUA_5G11245)"/>
    <property type="match status" value="1"/>
</dbReference>
<dbReference type="OrthoDB" id="5398233at2759"/>
<evidence type="ECO:0000256" key="2">
    <source>
        <dbReference type="ARBA" id="ARBA00022692"/>
    </source>
</evidence>
<dbReference type="PANTHER" id="PTHR33048:SF19">
    <property type="entry name" value="MEMBRANE PROTEIN PTH11-LIKE, PUTATIVE (AFU_ORTHOLOGUE AFUA_1G14080)-RELATED"/>
    <property type="match status" value="1"/>
</dbReference>
<comment type="caution">
    <text evidence="8">The sequence shown here is derived from an EMBL/GenBank/DDBJ whole genome shotgun (WGS) entry which is preliminary data.</text>
</comment>
<reference evidence="8" key="1">
    <citation type="submission" date="2020-10" db="EMBL/GenBank/DDBJ databases">
        <authorList>
            <person name="Kusch S."/>
        </authorList>
    </citation>
    <scope>NUCLEOTIDE SEQUENCE</scope>
    <source>
        <strain evidence="8">SwB9</strain>
    </source>
</reference>
<evidence type="ECO:0000256" key="3">
    <source>
        <dbReference type="ARBA" id="ARBA00022989"/>
    </source>
</evidence>
<keyword evidence="9" id="KW-1185">Reference proteome</keyword>
<dbReference type="GO" id="GO:0016020">
    <property type="term" value="C:membrane"/>
    <property type="evidence" value="ECO:0007669"/>
    <property type="project" value="UniProtKB-SubCell"/>
</dbReference>
<evidence type="ECO:0000256" key="1">
    <source>
        <dbReference type="ARBA" id="ARBA00004141"/>
    </source>
</evidence>
<feature type="transmembrane region" description="Helical" evidence="6">
    <location>
        <begin position="52"/>
        <end position="73"/>
    </location>
</feature>
<comment type="subcellular location">
    <subcellularLocation>
        <location evidence="1">Membrane</location>
        <topology evidence="1">Multi-pass membrane protein</topology>
    </subcellularLocation>
</comment>
<organism evidence="8 9">
    <name type="scientific">Sclerotinia trifoliorum</name>
    <dbReference type="NCBI Taxonomy" id="28548"/>
    <lineage>
        <taxon>Eukaryota</taxon>
        <taxon>Fungi</taxon>
        <taxon>Dikarya</taxon>
        <taxon>Ascomycota</taxon>
        <taxon>Pezizomycotina</taxon>
        <taxon>Leotiomycetes</taxon>
        <taxon>Helotiales</taxon>
        <taxon>Sclerotiniaceae</taxon>
        <taxon>Sclerotinia</taxon>
    </lineage>
</organism>
<evidence type="ECO:0000256" key="6">
    <source>
        <dbReference type="SAM" id="Phobius"/>
    </source>
</evidence>
<gene>
    <name evidence="8" type="ORF">SCLTRI_LOCUS5227</name>
</gene>
<evidence type="ECO:0000256" key="5">
    <source>
        <dbReference type="ARBA" id="ARBA00038359"/>
    </source>
</evidence>
<feature type="transmembrane region" description="Helical" evidence="6">
    <location>
        <begin position="168"/>
        <end position="189"/>
    </location>
</feature>
<evidence type="ECO:0000259" key="7">
    <source>
        <dbReference type="Pfam" id="PF20684"/>
    </source>
</evidence>
<dbReference type="InterPro" id="IPR052337">
    <property type="entry name" value="SAT4-like"/>
</dbReference>
<feature type="domain" description="Rhodopsin" evidence="7">
    <location>
        <begin position="68"/>
        <end position="279"/>
    </location>
</feature>
<dbReference type="EMBL" id="CAJHIA010000015">
    <property type="protein sequence ID" value="CAD6445436.1"/>
    <property type="molecule type" value="Genomic_DNA"/>
</dbReference>
<dbReference type="Proteomes" id="UP000624404">
    <property type="component" value="Unassembled WGS sequence"/>
</dbReference>
<keyword evidence="2 6" id="KW-0812">Transmembrane</keyword>
<keyword evidence="3 6" id="KW-1133">Transmembrane helix</keyword>
<keyword evidence="4 6" id="KW-0472">Membrane</keyword>
<feature type="transmembrane region" description="Helical" evidence="6">
    <location>
        <begin position="280"/>
        <end position="305"/>
    </location>
</feature>
<protein>
    <submittedName>
        <fullName evidence="8">2bf7a54d-4b9d-4d35-9c94-1f054c355fc9</fullName>
    </submittedName>
</protein>
<name>A0A8H2ZR20_9HELO</name>
<evidence type="ECO:0000313" key="8">
    <source>
        <dbReference type="EMBL" id="CAD6445436.1"/>
    </source>
</evidence>
<dbReference type="AlphaFoldDB" id="A0A8H2ZR20"/>
<evidence type="ECO:0000256" key="4">
    <source>
        <dbReference type="ARBA" id="ARBA00023136"/>
    </source>
</evidence>
<comment type="similarity">
    <text evidence="5">Belongs to the SAT4 family.</text>
</comment>
<dbReference type="Pfam" id="PF20684">
    <property type="entry name" value="Fung_rhodopsin"/>
    <property type="match status" value="1"/>
</dbReference>
<feature type="transmembrane region" description="Helical" evidence="6">
    <location>
        <begin position="250"/>
        <end position="268"/>
    </location>
</feature>
<proteinExistence type="inferred from homology"/>